<dbReference type="EMBL" id="MU971365">
    <property type="protein sequence ID" value="KAK9237695.1"/>
    <property type="molecule type" value="Genomic_DNA"/>
</dbReference>
<sequence>MSALADTFFDSSDVSQWDPSLVVRANCISCPSALPSCPTCAPDEQCQLSLQTCSSCPSTSCVKKYSSGSSSTSQPSASGSGTSGSTSVPVGGIVGGAVGGFVFVCAIFAILFFFFRRRRMRLLATAARGGGGGTGTTPEESVDDDEKMSQVADVHTRPRSIAASERYQYGDMPGARQSTHTVASSVITRASNVIPIAYIPGVINRSNPNSPSDVPPIPEIPLEHVGQQQQQHVQLVQPYYDGLNGAPPPHTPMDSPNDMTRGMSIYSAATYDSQEDQSIRDSVGLRDSVVTSAYRSTVVVAPAMMTAIRAKPNLIEPKQ</sequence>
<proteinExistence type="predicted"/>
<organism evidence="1 2">
    <name type="scientific">Lipomyces kononenkoae</name>
    <name type="common">Yeast</name>
    <dbReference type="NCBI Taxonomy" id="34357"/>
    <lineage>
        <taxon>Eukaryota</taxon>
        <taxon>Fungi</taxon>
        <taxon>Dikarya</taxon>
        <taxon>Ascomycota</taxon>
        <taxon>Saccharomycotina</taxon>
        <taxon>Lipomycetes</taxon>
        <taxon>Lipomycetales</taxon>
        <taxon>Lipomycetaceae</taxon>
        <taxon>Lipomyces</taxon>
    </lineage>
</organism>
<accession>A0ACC3T2D0</accession>
<keyword evidence="2" id="KW-1185">Reference proteome</keyword>
<comment type="caution">
    <text evidence="1">The sequence shown here is derived from an EMBL/GenBank/DDBJ whole genome shotgun (WGS) entry which is preliminary data.</text>
</comment>
<reference evidence="2" key="1">
    <citation type="journal article" date="2024" name="Front. Bioeng. Biotechnol.">
        <title>Genome-scale model development and genomic sequencing of the oleaginous clade Lipomyces.</title>
        <authorList>
            <person name="Czajka J.J."/>
            <person name="Han Y."/>
            <person name="Kim J."/>
            <person name="Mondo S.J."/>
            <person name="Hofstad B.A."/>
            <person name="Robles A."/>
            <person name="Haridas S."/>
            <person name="Riley R."/>
            <person name="LaButti K."/>
            <person name="Pangilinan J."/>
            <person name="Andreopoulos W."/>
            <person name="Lipzen A."/>
            <person name="Yan J."/>
            <person name="Wang M."/>
            <person name="Ng V."/>
            <person name="Grigoriev I.V."/>
            <person name="Spatafora J.W."/>
            <person name="Magnuson J.K."/>
            <person name="Baker S.E."/>
            <person name="Pomraning K.R."/>
        </authorList>
    </citation>
    <scope>NUCLEOTIDE SEQUENCE [LARGE SCALE GENOMIC DNA]</scope>
    <source>
        <strain evidence="2">CBS 7786</strain>
    </source>
</reference>
<name>A0ACC3T2D0_LIPKO</name>
<gene>
    <name evidence="1" type="ORF">V1525DRAFT_403107</name>
</gene>
<dbReference type="Proteomes" id="UP001433508">
    <property type="component" value="Unassembled WGS sequence"/>
</dbReference>
<evidence type="ECO:0000313" key="1">
    <source>
        <dbReference type="EMBL" id="KAK9237695.1"/>
    </source>
</evidence>
<evidence type="ECO:0000313" key="2">
    <source>
        <dbReference type="Proteomes" id="UP001433508"/>
    </source>
</evidence>
<protein>
    <submittedName>
        <fullName evidence="1">Uncharacterized protein</fullName>
    </submittedName>
</protein>